<proteinExistence type="predicted"/>
<evidence type="ECO:0000256" key="1">
    <source>
        <dbReference type="SAM" id="Coils"/>
    </source>
</evidence>
<sequence>MKKMILVIVLLFLGACSTDETNGTTYGFEQNQVRDEEYEWLQPNSYQITVDDSFELVSKNVMDTPENQMLFWHESSANQYTFTLKTTTEQLQKEVPTIDIQPINKYKYVYLQEYYDFGLTEKEAQDALQAVKKEVEEDSAAYLEQMKEQSLERLSDVANVLTTEDYDIKPFTYMIKTESELGVIHYELLGEVGENYVRARLSIPSEQDETLFEKMLTSMKTITFNKDEFDANPILDQPTNLSYEPKENLKGDYPEVGYSFDLPEVATFRYSFPSLHTYRYTFDTKYEESVEKEHFGLRSSELVVKVEKQENARNREGEIRNRALDDFVAYQHDYARTIDYLHENEDFDTGVFTTAVRVEFDGYEEYWFLKEVDGHVYEVFFDIAFEAHEYEELLESYLGVVRTFELKNVKE</sequence>
<name>A0A511W833_9BACI</name>
<dbReference type="Proteomes" id="UP000321440">
    <property type="component" value="Unassembled WGS sequence"/>
</dbReference>
<dbReference type="PROSITE" id="PS51257">
    <property type="entry name" value="PROKAR_LIPOPROTEIN"/>
    <property type="match status" value="1"/>
</dbReference>
<accession>A0A511W833</accession>
<comment type="caution">
    <text evidence="2">The sequence shown here is derived from an EMBL/GenBank/DDBJ whole genome shotgun (WGS) entry which is preliminary data.</text>
</comment>
<keyword evidence="1" id="KW-0175">Coiled coil</keyword>
<reference evidence="2 3" key="1">
    <citation type="submission" date="2019-07" db="EMBL/GenBank/DDBJ databases">
        <title>Whole genome shotgun sequence of Alkalibacillus haloalkaliphilus NBRC 103110.</title>
        <authorList>
            <person name="Hosoyama A."/>
            <person name="Uohara A."/>
            <person name="Ohji S."/>
            <person name="Ichikawa N."/>
        </authorList>
    </citation>
    <scope>NUCLEOTIDE SEQUENCE [LARGE SCALE GENOMIC DNA]</scope>
    <source>
        <strain evidence="2 3">NBRC 103110</strain>
    </source>
</reference>
<dbReference type="EMBL" id="BJYA01000027">
    <property type="protein sequence ID" value="GEN47186.1"/>
    <property type="molecule type" value="Genomic_DNA"/>
</dbReference>
<organism evidence="2 3">
    <name type="scientific">Alkalibacillus haloalkaliphilus</name>
    <dbReference type="NCBI Taxonomy" id="94136"/>
    <lineage>
        <taxon>Bacteria</taxon>
        <taxon>Bacillati</taxon>
        <taxon>Bacillota</taxon>
        <taxon>Bacilli</taxon>
        <taxon>Bacillales</taxon>
        <taxon>Bacillaceae</taxon>
        <taxon>Alkalibacillus</taxon>
    </lineage>
</organism>
<dbReference type="OrthoDB" id="2955253at2"/>
<dbReference type="AlphaFoldDB" id="A0A511W833"/>
<evidence type="ECO:0000313" key="2">
    <source>
        <dbReference type="EMBL" id="GEN47186.1"/>
    </source>
</evidence>
<protein>
    <submittedName>
        <fullName evidence="2">Uncharacterized protein</fullName>
    </submittedName>
</protein>
<feature type="coiled-coil region" evidence="1">
    <location>
        <begin position="121"/>
        <end position="152"/>
    </location>
</feature>
<evidence type="ECO:0000313" key="3">
    <source>
        <dbReference type="Proteomes" id="UP000321440"/>
    </source>
</evidence>
<gene>
    <name evidence="2" type="ORF">AHA02nite_29620</name>
</gene>
<dbReference type="RefSeq" id="WP_146818654.1">
    <property type="nucleotide sequence ID" value="NZ_BJYA01000027.1"/>
</dbReference>
<keyword evidence="3" id="KW-1185">Reference proteome</keyword>